<feature type="binding site" evidence="4">
    <location>
        <begin position="10"/>
        <end position="17"/>
    </location>
    <ligand>
        <name>GTP</name>
        <dbReference type="ChEBI" id="CHEBI:37565"/>
    </ligand>
</feature>
<comment type="caution">
    <text evidence="10">The sequence shown here is derived from an EMBL/GenBank/DDBJ whole genome shotgun (WGS) entry which is preliminary data.</text>
</comment>
<name>A0ABS6DNX6_9MOLU</name>
<evidence type="ECO:0000256" key="6">
    <source>
        <dbReference type="PROSITE-ProRule" id="PRU01050"/>
    </source>
</evidence>
<accession>A0ABS6DNX6</accession>
<feature type="region of interest" description="G3" evidence="6">
    <location>
        <begin position="57"/>
        <end position="60"/>
    </location>
</feature>
<comment type="similarity">
    <text evidence="1 4 6 7">Belongs to the TRAFAC class TrmE-Era-EngA-EngB-Septin-like GTPase superfamily. Era GTPase family.</text>
</comment>
<comment type="subunit">
    <text evidence="4">Monomer.</text>
</comment>
<feature type="binding site" evidence="4">
    <location>
        <begin position="118"/>
        <end position="121"/>
    </location>
    <ligand>
        <name>GTP</name>
        <dbReference type="ChEBI" id="CHEBI:37565"/>
    </ligand>
</feature>
<keyword evidence="4" id="KW-0472">Membrane</keyword>
<feature type="region of interest" description="G5" evidence="6">
    <location>
        <begin position="234"/>
        <end position="236"/>
    </location>
</feature>
<evidence type="ECO:0000313" key="11">
    <source>
        <dbReference type="Proteomes" id="UP000718793"/>
    </source>
</evidence>
<dbReference type="CDD" id="cd22534">
    <property type="entry name" value="KH-II_Era"/>
    <property type="match status" value="1"/>
</dbReference>
<evidence type="ECO:0000256" key="4">
    <source>
        <dbReference type="HAMAP-Rule" id="MF_00367"/>
    </source>
</evidence>
<dbReference type="InterPro" id="IPR004044">
    <property type="entry name" value="KH_dom_type_2"/>
</dbReference>
<dbReference type="InterPro" id="IPR005225">
    <property type="entry name" value="Small_GTP-bd"/>
</dbReference>
<proteinExistence type="inferred from homology"/>
<evidence type="ECO:0000256" key="3">
    <source>
        <dbReference type="ARBA" id="ARBA00022741"/>
    </source>
</evidence>
<dbReference type="InterPro" id="IPR006073">
    <property type="entry name" value="GTP-bd"/>
</dbReference>
<feature type="binding site" evidence="4">
    <location>
        <begin position="57"/>
        <end position="61"/>
    </location>
    <ligand>
        <name>GTP</name>
        <dbReference type="ChEBI" id="CHEBI:37565"/>
    </ligand>
</feature>
<feature type="domain" description="KH type-2" evidence="8">
    <location>
        <begin position="202"/>
        <end position="280"/>
    </location>
</feature>
<dbReference type="InterPro" id="IPR030388">
    <property type="entry name" value="G_ERA_dom"/>
</dbReference>
<dbReference type="PROSITE" id="PS51713">
    <property type="entry name" value="G_ERA"/>
    <property type="match status" value="1"/>
</dbReference>
<dbReference type="CDD" id="cd04163">
    <property type="entry name" value="Era"/>
    <property type="match status" value="1"/>
</dbReference>
<evidence type="ECO:0000259" key="9">
    <source>
        <dbReference type="PROSITE" id="PS51713"/>
    </source>
</evidence>
<feature type="region of interest" description="G1" evidence="6">
    <location>
        <begin position="10"/>
        <end position="17"/>
    </location>
</feature>
<feature type="region of interest" description="G4" evidence="6">
    <location>
        <begin position="118"/>
        <end position="121"/>
    </location>
</feature>
<dbReference type="PANTHER" id="PTHR42698">
    <property type="entry name" value="GTPASE ERA"/>
    <property type="match status" value="1"/>
</dbReference>
<dbReference type="NCBIfam" id="TIGR00231">
    <property type="entry name" value="small_GTP"/>
    <property type="match status" value="1"/>
</dbReference>
<comment type="subcellular location">
    <subcellularLocation>
        <location evidence="4">Cytoplasm</location>
    </subcellularLocation>
    <subcellularLocation>
        <location evidence="4">Cell membrane</location>
        <topology evidence="4">Peripheral membrane protein</topology>
    </subcellularLocation>
</comment>
<reference evidence="10" key="1">
    <citation type="submission" date="2021-06" db="EMBL/GenBank/DDBJ databases">
        <title>Novel Mycoplasma species detected in California sea lions (Zalophus californianus) from the USA.</title>
        <authorList>
            <person name="Volokhov D.V."/>
            <person name="Furtak V.A."/>
            <person name="Zagorodnyaya T.A."/>
        </authorList>
    </citation>
    <scope>NUCLEOTIDE SEQUENCE [LARGE SCALE GENOMIC DNA]</scope>
    <source>
        <strain evidence="10">CSL 5346</strain>
    </source>
</reference>
<keyword evidence="4 6" id="KW-0342">GTP-binding</keyword>
<dbReference type="NCBIfam" id="NF000908">
    <property type="entry name" value="PRK00089.1"/>
    <property type="match status" value="1"/>
</dbReference>
<dbReference type="NCBIfam" id="TIGR00436">
    <property type="entry name" value="era"/>
    <property type="match status" value="1"/>
</dbReference>
<evidence type="ECO:0000256" key="5">
    <source>
        <dbReference type="PROSITE-ProRule" id="PRU00118"/>
    </source>
</evidence>
<sequence length="294" mass="33819">MKVCTIAIIGRPNTGKSTLLNKLIDYDLSIITNVPQTTRDQIKGIYTDDNYQLVFIDTPGIHKAQHVFNEKLNQASYHSLEDVDLVLFLQPANEEIGNGDKFIIKKLENVKHKFAIISKIDLATKEEIDNKASELLKYKFDTVMGVGFGFDTTYEDILEVIKKEYADNLEDSEPYYDPEYLTDLPMRFIAKETIRETAFLNLKEELPHSIAVVIDEFTEQEDGRPYIIRATIFAKKESQKGIIIGANGTMIKKISMLSRKKLENQFSHKIFLEIKVKVNKNWVDKEDQIKKLGY</sequence>
<feature type="domain" description="Era-type G" evidence="9">
    <location>
        <begin position="2"/>
        <end position="264"/>
    </location>
</feature>
<dbReference type="PROSITE" id="PS50823">
    <property type="entry name" value="KH_TYPE_2"/>
    <property type="match status" value="1"/>
</dbReference>
<evidence type="ECO:0000256" key="7">
    <source>
        <dbReference type="RuleBase" id="RU003761"/>
    </source>
</evidence>
<organism evidence="10 11">
    <name type="scientific">Mycoplasma zalophi</name>
    <dbReference type="NCBI Taxonomy" id="191287"/>
    <lineage>
        <taxon>Bacteria</taxon>
        <taxon>Bacillati</taxon>
        <taxon>Mycoplasmatota</taxon>
        <taxon>Mollicutes</taxon>
        <taxon>Mycoplasmataceae</taxon>
        <taxon>Mycoplasma</taxon>
    </lineage>
</organism>
<keyword evidence="4" id="KW-0963">Cytoplasm</keyword>
<keyword evidence="4" id="KW-1003">Cell membrane</keyword>
<keyword evidence="3 4" id="KW-0547">Nucleotide-binding</keyword>
<protein>
    <recommendedName>
        <fullName evidence="2 4">GTPase Era</fullName>
    </recommendedName>
</protein>
<keyword evidence="4" id="KW-0699">rRNA-binding</keyword>
<dbReference type="HAMAP" id="MF_00367">
    <property type="entry name" value="GTPase_Era"/>
    <property type="match status" value="1"/>
</dbReference>
<evidence type="ECO:0000256" key="2">
    <source>
        <dbReference type="ARBA" id="ARBA00020484"/>
    </source>
</evidence>
<dbReference type="Pfam" id="PF01926">
    <property type="entry name" value="MMR_HSR1"/>
    <property type="match status" value="1"/>
</dbReference>
<dbReference type="PANTHER" id="PTHR42698:SF1">
    <property type="entry name" value="GTPASE ERA, MITOCHONDRIAL"/>
    <property type="match status" value="1"/>
</dbReference>
<gene>
    <name evidence="4 10" type="primary">era</name>
    <name evidence="10" type="ORF">KQ875_00155</name>
</gene>
<evidence type="ECO:0000256" key="1">
    <source>
        <dbReference type="ARBA" id="ARBA00007921"/>
    </source>
</evidence>
<dbReference type="EMBL" id="JAHMHH010000001">
    <property type="protein sequence ID" value="MBU4692012.1"/>
    <property type="molecule type" value="Genomic_DNA"/>
</dbReference>
<comment type="function">
    <text evidence="4">An essential GTPase that binds both GDP and GTP, with rapid nucleotide exchange. Plays a role in 16S rRNA processing and 30S ribosomal subunit biogenesis and possibly also in cell cycle regulation and energy metabolism.</text>
</comment>
<dbReference type="Pfam" id="PF07650">
    <property type="entry name" value="KH_2"/>
    <property type="match status" value="1"/>
</dbReference>
<evidence type="ECO:0000259" key="8">
    <source>
        <dbReference type="PROSITE" id="PS50823"/>
    </source>
</evidence>
<keyword evidence="4 5" id="KW-0694">RNA-binding</keyword>
<keyword evidence="4" id="KW-0690">Ribosome biogenesis</keyword>
<keyword evidence="11" id="KW-1185">Reference proteome</keyword>
<dbReference type="InterPro" id="IPR005662">
    <property type="entry name" value="GTPase_Era-like"/>
</dbReference>
<evidence type="ECO:0000313" key="10">
    <source>
        <dbReference type="EMBL" id="MBU4692012.1"/>
    </source>
</evidence>
<dbReference type="Proteomes" id="UP000718793">
    <property type="component" value="Unassembled WGS sequence"/>
</dbReference>
<dbReference type="RefSeq" id="WP_216488227.1">
    <property type="nucleotide sequence ID" value="NZ_JAHMHH010000001.1"/>
</dbReference>
<feature type="region of interest" description="G2" evidence="6">
    <location>
        <begin position="36"/>
        <end position="40"/>
    </location>
</feature>